<dbReference type="AlphaFoldDB" id="A0A1A9ZI62"/>
<dbReference type="VEuPathDB" id="VectorBase:GPAI015347"/>
<keyword evidence="3" id="KW-1185">Reference proteome</keyword>
<evidence type="ECO:0000313" key="2">
    <source>
        <dbReference type="EnsemblMetazoa" id="GPAI015347-PA"/>
    </source>
</evidence>
<evidence type="ECO:0000256" key="1">
    <source>
        <dbReference type="SAM" id="MobiDB-lite"/>
    </source>
</evidence>
<dbReference type="Proteomes" id="UP000092445">
    <property type="component" value="Unassembled WGS sequence"/>
</dbReference>
<feature type="compositionally biased region" description="Polar residues" evidence="1">
    <location>
        <begin position="125"/>
        <end position="134"/>
    </location>
</feature>
<protein>
    <submittedName>
        <fullName evidence="2">Uncharacterized protein</fullName>
    </submittedName>
</protein>
<feature type="compositionally biased region" description="Gly residues" evidence="1">
    <location>
        <begin position="105"/>
        <end position="117"/>
    </location>
</feature>
<organism evidence="2 3">
    <name type="scientific">Glossina pallidipes</name>
    <name type="common">Tsetse fly</name>
    <dbReference type="NCBI Taxonomy" id="7398"/>
    <lineage>
        <taxon>Eukaryota</taxon>
        <taxon>Metazoa</taxon>
        <taxon>Ecdysozoa</taxon>
        <taxon>Arthropoda</taxon>
        <taxon>Hexapoda</taxon>
        <taxon>Insecta</taxon>
        <taxon>Pterygota</taxon>
        <taxon>Neoptera</taxon>
        <taxon>Endopterygota</taxon>
        <taxon>Diptera</taxon>
        <taxon>Brachycera</taxon>
        <taxon>Muscomorpha</taxon>
        <taxon>Hippoboscoidea</taxon>
        <taxon>Glossinidae</taxon>
        <taxon>Glossina</taxon>
    </lineage>
</organism>
<proteinExistence type="predicted"/>
<name>A0A1A9ZI62_GLOPL</name>
<reference evidence="2" key="2">
    <citation type="submission" date="2020-05" db="UniProtKB">
        <authorList>
            <consortium name="EnsemblMetazoa"/>
        </authorList>
    </citation>
    <scope>IDENTIFICATION</scope>
    <source>
        <strain evidence="2">IAEA</strain>
    </source>
</reference>
<evidence type="ECO:0000313" key="3">
    <source>
        <dbReference type="Proteomes" id="UP000092445"/>
    </source>
</evidence>
<sequence>MPTRQQEFYTDLVAESRTSRIELPEVEASTTNYIMVGCKLAVRDHASRAVIDLHSLYCCDSGPTKYNNQQTEQIELKIVADFQEASSNSVVAVAFQGCLTKRLGSGTGGAGGQGGRGRGAEANKQMPQDTGSTL</sequence>
<dbReference type="EnsemblMetazoa" id="GPAI015347-RA">
    <property type="protein sequence ID" value="GPAI015347-PA"/>
    <property type="gene ID" value="GPAI015347"/>
</dbReference>
<accession>A0A1A9ZI62</accession>
<feature type="region of interest" description="Disordered" evidence="1">
    <location>
        <begin position="101"/>
        <end position="134"/>
    </location>
</feature>
<reference evidence="3" key="1">
    <citation type="submission" date="2014-03" db="EMBL/GenBank/DDBJ databases">
        <authorList>
            <person name="Aksoy S."/>
            <person name="Warren W."/>
            <person name="Wilson R.K."/>
        </authorList>
    </citation>
    <scope>NUCLEOTIDE SEQUENCE [LARGE SCALE GENOMIC DNA]</scope>
    <source>
        <strain evidence="3">IAEA</strain>
    </source>
</reference>